<dbReference type="SUPFAM" id="SSF46689">
    <property type="entry name" value="Homeodomain-like"/>
    <property type="match status" value="1"/>
</dbReference>
<dbReference type="Proteomes" id="UP000610746">
    <property type="component" value="Unassembled WGS sequence"/>
</dbReference>
<evidence type="ECO:0000313" key="4">
    <source>
        <dbReference type="EMBL" id="NRS93002.1"/>
    </source>
</evidence>
<evidence type="ECO:0000256" key="1">
    <source>
        <dbReference type="ARBA" id="ARBA00023125"/>
    </source>
</evidence>
<dbReference type="Pfam" id="PF00440">
    <property type="entry name" value="TetR_N"/>
    <property type="match status" value="1"/>
</dbReference>
<keyword evidence="1 2" id="KW-0238">DNA-binding</keyword>
<dbReference type="Gene3D" id="1.10.10.60">
    <property type="entry name" value="Homeodomain-like"/>
    <property type="match status" value="1"/>
</dbReference>
<evidence type="ECO:0000313" key="5">
    <source>
        <dbReference type="Proteomes" id="UP000610746"/>
    </source>
</evidence>
<dbReference type="EMBL" id="JABSNO010000015">
    <property type="protein sequence ID" value="NRS93002.1"/>
    <property type="molecule type" value="Genomic_DNA"/>
</dbReference>
<accession>A0A8J8K9E7</accession>
<gene>
    <name evidence="4" type="ORF">HNQ03_002087</name>
</gene>
<feature type="domain" description="HTH tetR-type" evidence="3">
    <location>
        <begin position="1"/>
        <end position="61"/>
    </location>
</feature>
<dbReference type="Gene3D" id="1.10.357.10">
    <property type="entry name" value="Tetracycline Repressor, domain 2"/>
    <property type="match status" value="1"/>
</dbReference>
<keyword evidence="5" id="KW-1185">Reference proteome</keyword>
<protein>
    <submittedName>
        <fullName evidence="4">AcrR family transcriptional regulator</fullName>
    </submittedName>
</protein>
<comment type="caution">
    <text evidence="4">The sequence shown here is derived from an EMBL/GenBank/DDBJ whole genome shotgun (WGS) entry which is preliminary data.</text>
</comment>
<evidence type="ECO:0000256" key="2">
    <source>
        <dbReference type="PROSITE-ProRule" id="PRU00335"/>
    </source>
</evidence>
<dbReference type="InterPro" id="IPR009057">
    <property type="entry name" value="Homeodomain-like_sf"/>
</dbReference>
<dbReference type="InterPro" id="IPR001647">
    <property type="entry name" value="HTH_TetR"/>
</dbReference>
<name>A0A8J8K9E7_9FLAO</name>
<dbReference type="AlphaFoldDB" id="A0A8J8K9E7"/>
<reference evidence="4" key="1">
    <citation type="submission" date="2020-05" db="EMBL/GenBank/DDBJ databases">
        <title>Genomic Encyclopedia of Type Strains, Phase IV (KMG-V): Genome sequencing to study the core and pangenomes of soil and plant-associated prokaryotes.</title>
        <authorList>
            <person name="Whitman W."/>
        </authorList>
    </citation>
    <scope>NUCLEOTIDE SEQUENCE</scope>
    <source>
        <strain evidence="4">16F</strain>
    </source>
</reference>
<organism evidence="4 5">
    <name type="scientific">Frigoriflavimonas asaccharolytica</name>
    <dbReference type="NCBI Taxonomy" id="2735899"/>
    <lineage>
        <taxon>Bacteria</taxon>
        <taxon>Pseudomonadati</taxon>
        <taxon>Bacteroidota</taxon>
        <taxon>Flavobacteriia</taxon>
        <taxon>Flavobacteriales</taxon>
        <taxon>Weeksellaceae</taxon>
        <taxon>Frigoriflavimonas</taxon>
    </lineage>
</organism>
<dbReference type="RefSeq" id="WP_173779587.1">
    <property type="nucleotide sequence ID" value="NZ_JABSNO010000015.1"/>
</dbReference>
<sequence length="200" mass="23735">MTDKNQFLQKVSELFYEQGAKSLTMDDIAKEFSMSKKTLYQQYTKKEELIAEVLQFILDEMVKNLQIDQIEDVNPIANMFCREQNMQEFSKSNRTLFIRQLQKYYPNLFENHLVEMDKKISTIIVGNIEKGRKLNLYRKDFDAAFYSKLLLHLFISVESSILFEGENSDKQREEEKNEIMKFFLNSIATEKGTEILKNYN</sequence>
<evidence type="ECO:0000259" key="3">
    <source>
        <dbReference type="PROSITE" id="PS50977"/>
    </source>
</evidence>
<feature type="DNA-binding region" description="H-T-H motif" evidence="2">
    <location>
        <begin position="24"/>
        <end position="43"/>
    </location>
</feature>
<dbReference type="GO" id="GO:0003677">
    <property type="term" value="F:DNA binding"/>
    <property type="evidence" value="ECO:0007669"/>
    <property type="project" value="UniProtKB-UniRule"/>
</dbReference>
<proteinExistence type="predicted"/>
<dbReference type="PROSITE" id="PS50977">
    <property type="entry name" value="HTH_TETR_2"/>
    <property type="match status" value="1"/>
</dbReference>